<reference evidence="5" key="3">
    <citation type="journal article" date="2005" name="Nature">
        <title>The map-based sequence of the rice genome.</title>
        <authorList>
            <consortium name="International rice genome sequencing project (IRGSP)"/>
            <person name="Matsumoto T."/>
            <person name="Wu J."/>
            <person name="Kanamori H."/>
            <person name="Katayose Y."/>
            <person name="Fujisawa M."/>
            <person name="Namiki N."/>
            <person name="Mizuno H."/>
            <person name="Yamamoto K."/>
            <person name="Antonio B.A."/>
            <person name="Baba T."/>
            <person name="Sakata K."/>
            <person name="Nagamura Y."/>
            <person name="Aoki H."/>
            <person name="Arikawa K."/>
            <person name="Arita K."/>
            <person name="Bito T."/>
            <person name="Chiden Y."/>
            <person name="Fujitsuka N."/>
            <person name="Fukunaka R."/>
            <person name="Hamada M."/>
            <person name="Harada C."/>
            <person name="Hayashi A."/>
            <person name="Hijishita S."/>
            <person name="Honda M."/>
            <person name="Hosokawa S."/>
            <person name="Ichikawa Y."/>
            <person name="Idonuma A."/>
            <person name="Iijima M."/>
            <person name="Ikeda M."/>
            <person name="Ikeno M."/>
            <person name="Ito K."/>
            <person name="Ito S."/>
            <person name="Ito T."/>
            <person name="Ito Y."/>
            <person name="Ito Y."/>
            <person name="Iwabuchi A."/>
            <person name="Kamiya K."/>
            <person name="Karasawa W."/>
            <person name="Kurita K."/>
            <person name="Katagiri S."/>
            <person name="Kikuta A."/>
            <person name="Kobayashi H."/>
            <person name="Kobayashi N."/>
            <person name="Machita K."/>
            <person name="Maehara T."/>
            <person name="Masukawa M."/>
            <person name="Mizubayashi T."/>
            <person name="Mukai Y."/>
            <person name="Nagasaki H."/>
            <person name="Nagata Y."/>
            <person name="Naito S."/>
            <person name="Nakashima M."/>
            <person name="Nakama Y."/>
            <person name="Nakamichi Y."/>
            <person name="Nakamura M."/>
            <person name="Meguro A."/>
            <person name="Negishi M."/>
            <person name="Ohta I."/>
            <person name="Ohta T."/>
            <person name="Okamoto M."/>
            <person name="Ono N."/>
            <person name="Saji S."/>
            <person name="Sakaguchi M."/>
            <person name="Sakai K."/>
            <person name="Shibata M."/>
            <person name="Shimokawa T."/>
            <person name="Song J."/>
            <person name="Takazaki Y."/>
            <person name="Terasawa K."/>
            <person name="Tsugane M."/>
            <person name="Tsuji K."/>
            <person name="Ueda S."/>
            <person name="Waki K."/>
            <person name="Yamagata H."/>
            <person name="Yamamoto M."/>
            <person name="Yamamoto S."/>
            <person name="Yamane H."/>
            <person name="Yoshiki S."/>
            <person name="Yoshihara R."/>
            <person name="Yukawa K."/>
            <person name="Zhong H."/>
            <person name="Yano M."/>
            <person name="Yuan Q."/>
            <person name="Ouyang S."/>
            <person name="Liu J."/>
            <person name="Jones K.M."/>
            <person name="Gansberger K."/>
            <person name="Moffat K."/>
            <person name="Hill J."/>
            <person name="Bera J."/>
            <person name="Fadrosh D."/>
            <person name="Jin S."/>
            <person name="Johri S."/>
            <person name="Kim M."/>
            <person name="Overton L."/>
            <person name="Reardon M."/>
            <person name="Tsitrin T."/>
            <person name="Vuong H."/>
            <person name="Weaver B."/>
            <person name="Ciecko A."/>
            <person name="Tallon L."/>
            <person name="Jackson J."/>
            <person name="Pai G."/>
            <person name="Aken S.V."/>
            <person name="Utterback T."/>
            <person name="Reidmuller S."/>
            <person name="Feldblyum T."/>
            <person name="Hsiao J."/>
            <person name="Zismann V."/>
            <person name="Iobst S."/>
            <person name="de Vazeille A.R."/>
            <person name="Buell C.R."/>
            <person name="Ying K."/>
            <person name="Li Y."/>
            <person name="Lu T."/>
            <person name="Huang Y."/>
            <person name="Zhao Q."/>
            <person name="Feng Q."/>
            <person name="Zhang L."/>
            <person name="Zhu J."/>
            <person name="Weng Q."/>
            <person name="Mu J."/>
            <person name="Lu Y."/>
            <person name="Fan D."/>
            <person name="Liu Y."/>
            <person name="Guan J."/>
            <person name="Zhang Y."/>
            <person name="Yu S."/>
            <person name="Liu X."/>
            <person name="Zhang Y."/>
            <person name="Hong G."/>
            <person name="Han B."/>
            <person name="Choisne N."/>
            <person name="Demange N."/>
            <person name="Orjeda G."/>
            <person name="Samain S."/>
            <person name="Cattolico L."/>
            <person name="Pelletier E."/>
            <person name="Couloux A."/>
            <person name="Segurens B."/>
            <person name="Wincker P."/>
            <person name="D'Hont A."/>
            <person name="Scarpelli C."/>
            <person name="Weissenbach J."/>
            <person name="Salanoubat M."/>
            <person name="Quetier F."/>
            <person name="Yu Y."/>
            <person name="Kim H.R."/>
            <person name="Rambo T."/>
            <person name="Currie J."/>
            <person name="Collura K."/>
            <person name="Luo M."/>
            <person name="Yang T."/>
            <person name="Ammiraju J.S.S."/>
            <person name="Engler F."/>
            <person name="Soderlund C."/>
            <person name="Wing R.A."/>
            <person name="Palmer L.E."/>
            <person name="de la Bastide M."/>
            <person name="Spiegel L."/>
            <person name="Nascimento L."/>
            <person name="Zutavern T."/>
            <person name="O'Shaughnessy A."/>
            <person name="Dike S."/>
            <person name="Dedhia N."/>
            <person name="Preston R."/>
            <person name="Balija V."/>
            <person name="McCombie W.R."/>
            <person name="Chow T."/>
            <person name="Chen H."/>
            <person name="Chung M."/>
            <person name="Chen C."/>
            <person name="Shaw J."/>
            <person name="Wu H."/>
            <person name="Hsiao K."/>
            <person name="Chao Y."/>
            <person name="Chu M."/>
            <person name="Cheng C."/>
            <person name="Hour A."/>
            <person name="Lee P."/>
            <person name="Lin S."/>
            <person name="Lin Y."/>
            <person name="Liou J."/>
            <person name="Liu S."/>
            <person name="Hsing Y."/>
            <person name="Raghuvanshi S."/>
            <person name="Mohanty A."/>
            <person name="Bharti A.K."/>
            <person name="Gaur A."/>
            <person name="Gupta V."/>
            <person name="Kumar D."/>
            <person name="Ravi V."/>
            <person name="Vij S."/>
            <person name="Kapur A."/>
            <person name="Khurana P."/>
            <person name="Khurana P."/>
            <person name="Khurana J.P."/>
            <person name="Tyagi A.K."/>
            <person name="Gaikwad K."/>
            <person name="Singh A."/>
            <person name="Dalal V."/>
            <person name="Srivastava S."/>
            <person name="Dixit A."/>
            <person name="Pal A.K."/>
            <person name="Ghazi I.A."/>
            <person name="Yadav M."/>
            <person name="Pandit A."/>
            <person name="Bhargava A."/>
            <person name="Sureshbabu K."/>
            <person name="Batra K."/>
            <person name="Sharma T.R."/>
            <person name="Mohapatra T."/>
            <person name="Singh N.K."/>
            <person name="Messing J."/>
            <person name="Nelson A.B."/>
            <person name="Fuks G."/>
            <person name="Kavchok S."/>
            <person name="Keizer G."/>
            <person name="Linton E."/>
            <person name="Llaca V."/>
            <person name="Song R."/>
            <person name="Tanyolac B."/>
            <person name="Young S."/>
            <person name="Ho-Il K."/>
            <person name="Hahn J.H."/>
            <person name="Sangsakoo G."/>
            <person name="Vanavichit A."/>
            <person name="de Mattos Luiz.A.T."/>
            <person name="Zimmer P.D."/>
            <person name="Malone G."/>
            <person name="Dellagostin O."/>
            <person name="de Oliveira A.C."/>
            <person name="Bevan M."/>
            <person name="Bancroft I."/>
            <person name="Minx P."/>
            <person name="Cordum H."/>
            <person name="Wilson R."/>
            <person name="Cheng Z."/>
            <person name="Jin W."/>
            <person name="Jiang J."/>
            <person name="Leong S.A."/>
            <person name="Iwama H."/>
            <person name="Gojobori T."/>
            <person name="Itoh T."/>
            <person name="Niimura Y."/>
            <person name="Fujii Y."/>
            <person name="Habara T."/>
            <person name="Sakai H."/>
            <person name="Sato Y."/>
            <person name="Wilson G."/>
            <person name="Kumar K."/>
            <person name="McCouch S."/>
            <person name="Juretic N."/>
            <person name="Hoen D."/>
            <person name="Wright S."/>
            <person name="Bruskiewich R."/>
            <person name="Bureau T."/>
            <person name="Miyao A."/>
            <person name="Hirochika H."/>
            <person name="Nishikawa T."/>
            <person name="Kadowaki K."/>
            <person name="Sugiura M."/>
            <person name="Burr B."/>
            <person name="Sasaki T."/>
        </authorList>
    </citation>
    <scope>NUCLEOTIDE SEQUENCE [LARGE SCALE GENOMIC DNA]</scope>
    <source>
        <strain evidence="5">cv. Nipponbare</strain>
    </source>
</reference>
<evidence type="ECO:0000313" key="4">
    <source>
        <dbReference type="EMBL" id="BAD29603.1"/>
    </source>
</evidence>
<reference evidence="4" key="2">
    <citation type="submission" date="2003-05" db="EMBL/GenBank/DDBJ databases">
        <title>Oryza sativa nipponbare(GA3) genomic DNA, chromosome 9, BAC clone:B1106B03.</title>
        <authorList>
            <person name="Sasaki T."/>
            <person name="Matsumoto T."/>
            <person name="Katayose Y."/>
        </authorList>
    </citation>
    <scope>NUCLEOTIDE SEQUENCE</scope>
</reference>
<evidence type="ECO:0000313" key="5">
    <source>
        <dbReference type="Proteomes" id="UP000000763"/>
    </source>
</evidence>
<dbReference type="Proteomes" id="UP000000763">
    <property type="component" value="Chromosome 9"/>
</dbReference>
<feature type="transmembrane region" description="Helical" evidence="1">
    <location>
        <begin position="180"/>
        <end position="201"/>
    </location>
</feature>
<dbReference type="EMBL" id="AP005907">
    <property type="protein sequence ID" value="BAD29490.1"/>
    <property type="molecule type" value="Genomic_DNA"/>
</dbReference>
<gene>
    <name evidence="4" type="ORF">B1106B03.5</name>
    <name evidence="3" type="ORF">B1151D08.31</name>
</gene>
<evidence type="ECO:0000256" key="1">
    <source>
        <dbReference type="SAM" id="Phobius"/>
    </source>
</evidence>
<protein>
    <submittedName>
        <fullName evidence="4">Uncharacterized protein</fullName>
    </submittedName>
</protein>
<feature type="transmembrane region" description="Helical" evidence="1">
    <location>
        <begin position="119"/>
        <end position="141"/>
    </location>
</feature>
<dbReference type="EMBL" id="AP006449">
    <property type="protein sequence ID" value="BAD29603.1"/>
    <property type="molecule type" value="Genomic_DNA"/>
</dbReference>
<keyword evidence="1" id="KW-0812">Transmembrane</keyword>
<feature type="signal peptide" evidence="2">
    <location>
        <begin position="1"/>
        <end position="20"/>
    </location>
</feature>
<proteinExistence type="predicted"/>
<keyword evidence="1" id="KW-0472">Membrane</keyword>
<organism evidence="4 5">
    <name type="scientific">Oryza sativa subsp. japonica</name>
    <name type="common">Rice</name>
    <dbReference type="NCBI Taxonomy" id="39947"/>
    <lineage>
        <taxon>Eukaryota</taxon>
        <taxon>Viridiplantae</taxon>
        <taxon>Streptophyta</taxon>
        <taxon>Embryophyta</taxon>
        <taxon>Tracheophyta</taxon>
        <taxon>Spermatophyta</taxon>
        <taxon>Magnoliopsida</taxon>
        <taxon>Liliopsida</taxon>
        <taxon>Poales</taxon>
        <taxon>Poaceae</taxon>
        <taxon>BOP clade</taxon>
        <taxon>Oryzoideae</taxon>
        <taxon>Oryzeae</taxon>
        <taxon>Oryzinae</taxon>
        <taxon>Oryza</taxon>
        <taxon>Oryza sativa</taxon>
    </lineage>
</organism>
<feature type="chain" id="PRO_5010141797" evidence="2">
    <location>
        <begin position="21"/>
        <end position="207"/>
    </location>
</feature>
<keyword evidence="2" id="KW-0732">Signal</keyword>
<reference evidence="5" key="4">
    <citation type="journal article" date="2008" name="Nucleic Acids Res.">
        <title>The rice annotation project database (RAP-DB): 2008 update.</title>
        <authorList>
            <consortium name="The rice annotation project (RAP)"/>
        </authorList>
    </citation>
    <scope>GENOME REANNOTATION</scope>
    <source>
        <strain evidence="5">cv. Nipponbare</strain>
    </source>
</reference>
<sequence length="207" mass="21344">MAIVIMALVAMFAIFSTCHAVSTTNCIALYCITESRLHCFKESTASPKSAATNAVILHRFRNVPIAPLHTKHNAAAHLQIAKVLPVLKSVALIKMILTLLVEVEATTAGVMVVAVADSLAMVTVVAVSLVVVKVVVLVPLVVGAEGLAMVEAVLGAVVVVEQEAAIVEVVAAVVEASLDAAMAAVVLGVVVEVAVDLYLAMGMVVKG</sequence>
<evidence type="ECO:0000256" key="2">
    <source>
        <dbReference type="SAM" id="SignalP"/>
    </source>
</evidence>
<reference evidence="3" key="1">
    <citation type="submission" date="2002-11" db="EMBL/GenBank/DDBJ databases">
        <title>Oryza sativa nipponbare(GA3) genomic DNA, chromosome 9, BAC clone:B1151D08.</title>
        <authorList>
            <person name="Sasaki T."/>
            <person name="Matsumoto T."/>
            <person name="Katayose Y."/>
        </authorList>
    </citation>
    <scope>NUCLEOTIDE SEQUENCE</scope>
</reference>
<dbReference type="AlphaFoldDB" id="Q6EP17"/>
<name>Q6EP17_ORYSJ</name>
<keyword evidence="1" id="KW-1133">Transmembrane helix</keyword>
<accession>Q6EP17</accession>
<evidence type="ECO:0000313" key="3">
    <source>
        <dbReference type="EMBL" id="BAD29490.1"/>
    </source>
</evidence>